<feature type="transmembrane region" description="Helical" evidence="1">
    <location>
        <begin position="28"/>
        <end position="50"/>
    </location>
</feature>
<sequence length="214" mass="24477">MYIINVGVGHYYLLLAIKQGNPFQKKQLSIVMIGTFLSFLGAGTNFLLWFRIPFPPIFNILIPLYIISVAYAITTHRFMNVRLVINRIVAYSLLITIYALLSLAAIYLYSKVLPFGINSPTLFFLCILIIAGGLFFHPLRLHLQTTPDRFLFRKKYEYEQAIREFGEACQSVIDPAKLIGLFKDKNKNLIKMKAGKVYLINKGGDFKLSLFIPK</sequence>
<dbReference type="Proteomes" id="UP000179242">
    <property type="component" value="Unassembled WGS sequence"/>
</dbReference>
<name>A0A1F4U340_UNCSA</name>
<proteinExistence type="predicted"/>
<keyword evidence="1" id="KW-0812">Transmembrane</keyword>
<keyword evidence="1" id="KW-1133">Transmembrane helix</keyword>
<feature type="transmembrane region" description="Helical" evidence="1">
    <location>
        <begin position="121"/>
        <end position="139"/>
    </location>
</feature>
<dbReference type="AlphaFoldDB" id="A0A1F4U340"/>
<organism evidence="2 3">
    <name type="scientific">candidate division WOR-1 bacterium RIFOXYC2_FULL_46_14</name>
    <dbReference type="NCBI Taxonomy" id="1802587"/>
    <lineage>
        <taxon>Bacteria</taxon>
        <taxon>Bacillati</taxon>
        <taxon>Saganbacteria</taxon>
    </lineage>
</organism>
<keyword evidence="1" id="KW-0472">Membrane</keyword>
<evidence type="ECO:0000256" key="1">
    <source>
        <dbReference type="SAM" id="Phobius"/>
    </source>
</evidence>
<protein>
    <recommendedName>
        <fullName evidence="4">Histidine kinase N-terminal 7TM region domain-containing protein</fullName>
    </recommendedName>
</protein>
<reference evidence="2 3" key="1">
    <citation type="journal article" date="2016" name="Nat. Commun.">
        <title>Thousands of microbial genomes shed light on interconnected biogeochemical processes in an aquifer system.</title>
        <authorList>
            <person name="Anantharaman K."/>
            <person name="Brown C.T."/>
            <person name="Hug L.A."/>
            <person name="Sharon I."/>
            <person name="Castelle C.J."/>
            <person name="Probst A.J."/>
            <person name="Thomas B.C."/>
            <person name="Singh A."/>
            <person name="Wilkins M.J."/>
            <person name="Karaoz U."/>
            <person name="Brodie E.L."/>
            <person name="Williams K.H."/>
            <person name="Hubbard S.S."/>
            <person name="Banfield J.F."/>
        </authorList>
    </citation>
    <scope>NUCLEOTIDE SEQUENCE [LARGE SCALE GENOMIC DNA]</scope>
</reference>
<evidence type="ECO:0008006" key="4">
    <source>
        <dbReference type="Google" id="ProtNLM"/>
    </source>
</evidence>
<feature type="transmembrane region" description="Helical" evidence="1">
    <location>
        <begin position="88"/>
        <end position="109"/>
    </location>
</feature>
<comment type="caution">
    <text evidence="2">The sequence shown here is derived from an EMBL/GenBank/DDBJ whole genome shotgun (WGS) entry which is preliminary data.</text>
</comment>
<feature type="transmembrane region" description="Helical" evidence="1">
    <location>
        <begin position="56"/>
        <end position="76"/>
    </location>
</feature>
<accession>A0A1F4U340</accession>
<gene>
    <name evidence="2" type="ORF">A2438_06630</name>
</gene>
<evidence type="ECO:0000313" key="2">
    <source>
        <dbReference type="EMBL" id="OGC39374.1"/>
    </source>
</evidence>
<evidence type="ECO:0000313" key="3">
    <source>
        <dbReference type="Proteomes" id="UP000179242"/>
    </source>
</evidence>
<dbReference type="EMBL" id="MEUJ01000009">
    <property type="protein sequence ID" value="OGC39374.1"/>
    <property type="molecule type" value="Genomic_DNA"/>
</dbReference>